<feature type="compositionally biased region" description="Basic and acidic residues" evidence="1">
    <location>
        <begin position="529"/>
        <end position="547"/>
    </location>
</feature>
<feature type="compositionally biased region" description="Basic and acidic residues" evidence="1">
    <location>
        <begin position="443"/>
        <end position="453"/>
    </location>
</feature>
<feature type="compositionally biased region" description="Polar residues" evidence="1">
    <location>
        <begin position="598"/>
        <end position="607"/>
    </location>
</feature>
<feature type="region of interest" description="Disordered" evidence="1">
    <location>
        <begin position="80"/>
        <end position="120"/>
    </location>
</feature>
<dbReference type="Proteomes" id="UP001162162">
    <property type="component" value="Unassembled WGS sequence"/>
</dbReference>
<comment type="caution">
    <text evidence="2">The sequence shown here is derived from an EMBL/GenBank/DDBJ whole genome shotgun (WGS) entry which is preliminary data.</text>
</comment>
<name>A0AAV8Y007_9CUCU</name>
<feature type="region of interest" description="Disordered" evidence="1">
    <location>
        <begin position="22"/>
        <end position="42"/>
    </location>
</feature>
<feature type="region of interest" description="Disordered" evidence="1">
    <location>
        <begin position="403"/>
        <end position="454"/>
    </location>
</feature>
<evidence type="ECO:0000313" key="3">
    <source>
        <dbReference type="Proteomes" id="UP001162162"/>
    </source>
</evidence>
<feature type="compositionally biased region" description="Basic and acidic residues" evidence="1">
    <location>
        <begin position="405"/>
        <end position="426"/>
    </location>
</feature>
<accession>A0AAV8Y007</accession>
<feature type="region of interest" description="Disordered" evidence="1">
    <location>
        <begin position="229"/>
        <end position="258"/>
    </location>
</feature>
<sequence>MDRPGAYAPLYPSISCFFFQSPDDENNKPRSPTDTNRRICSNASSRGVSMSFGFKRRPATAPSIASSASAARRLANANADLTDTNGNADHSETEPLAANVASTGRSTPRLAPPKKEANATRVSRFGFRQNQSNRLNKVADLNSAPTEFGGQNGNNNIPKRPISVSRAIVTGTDNNNRNRMVKVGIPQPQVGRFTLQSTHLPRPEPIRVIETKTAKTLANNNRRVAGMYQQHSPEDASSKDGSLTEDSGVGSHLSGYTGDNDVAQEVERLESSPTFGARRRSVIQHKPRSLEMVVTSNNTFDVRDLEDSNDSCDSIPPPPLPQLPSAFKTSENKKSSYQSSGLVRERAMEYQRHLEWDNRGRKISVTSSEGFSDDYGEEEKTYKERFRSEKTFIKAMPHKTFLKSRTNELKGEDSSPPSSDEHEWAHGGEAMADEISFSLSSSDESKDKNKEDSVPISTAVIGSALQSLMSSSLSKAFTTTASNEVKNVLLTIEDPKFAAVAAASNTSSLLDEETLLSPADSMTSCSESDEPKRRLERSSSDSKDVNEKLTPPSPGSPGTPTNASNSLSLSDGKDDFLIDDEIADQPALLFEDTLTANGASQNDSAESTIVDATPKPRRRAPPPPPFEGSPLSARGWRFLQSRAGSLDTLSPCESIASDDLMMDYEYSQSSGLDECDSIRTLQAEQWVPSLNETSSARAETTDCGKGLREWNTLVGIYANEKPLKR</sequence>
<feature type="compositionally biased region" description="Low complexity" evidence="1">
    <location>
        <begin position="433"/>
        <end position="442"/>
    </location>
</feature>
<feature type="region of interest" description="Disordered" evidence="1">
    <location>
        <begin position="598"/>
        <end position="632"/>
    </location>
</feature>
<feature type="region of interest" description="Disordered" evidence="1">
    <location>
        <begin position="513"/>
        <end position="572"/>
    </location>
</feature>
<feature type="compositionally biased region" description="Polar residues" evidence="1">
    <location>
        <begin position="29"/>
        <end position="42"/>
    </location>
</feature>
<evidence type="ECO:0000313" key="2">
    <source>
        <dbReference type="EMBL" id="KAJ8944723.1"/>
    </source>
</evidence>
<reference evidence="2" key="1">
    <citation type="journal article" date="2023" name="Insect Mol. Biol.">
        <title>Genome sequencing provides insights into the evolution of gene families encoding plant cell wall-degrading enzymes in longhorned beetles.</title>
        <authorList>
            <person name="Shin N.R."/>
            <person name="Okamura Y."/>
            <person name="Kirsch R."/>
            <person name="Pauchet Y."/>
        </authorList>
    </citation>
    <scope>NUCLEOTIDE SEQUENCE</scope>
    <source>
        <strain evidence="2">AMC_N1</strain>
    </source>
</reference>
<proteinExistence type="predicted"/>
<organism evidence="2 3">
    <name type="scientific">Aromia moschata</name>
    <dbReference type="NCBI Taxonomy" id="1265417"/>
    <lineage>
        <taxon>Eukaryota</taxon>
        <taxon>Metazoa</taxon>
        <taxon>Ecdysozoa</taxon>
        <taxon>Arthropoda</taxon>
        <taxon>Hexapoda</taxon>
        <taxon>Insecta</taxon>
        <taxon>Pterygota</taxon>
        <taxon>Neoptera</taxon>
        <taxon>Endopterygota</taxon>
        <taxon>Coleoptera</taxon>
        <taxon>Polyphaga</taxon>
        <taxon>Cucujiformia</taxon>
        <taxon>Chrysomeloidea</taxon>
        <taxon>Cerambycidae</taxon>
        <taxon>Cerambycinae</taxon>
        <taxon>Callichromatini</taxon>
        <taxon>Aromia</taxon>
    </lineage>
</organism>
<gene>
    <name evidence="2" type="ORF">NQ318_007936</name>
</gene>
<protein>
    <submittedName>
        <fullName evidence="2">Uncharacterized protein</fullName>
    </submittedName>
</protein>
<keyword evidence="3" id="KW-1185">Reference proteome</keyword>
<feature type="region of interest" description="Disordered" evidence="1">
    <location>
        <begin position="304"/>
        <end position="343"/>
    </location>
</feature>
<evidence type="ECO:0000256" key="1">
    <source>
        <dbReference type="SAM" id="MobiDB-lite"/>
    </source>
</evidence>
<dbReference type="EMBL" id="JAPWTK010000242">
    <property type="protein sequence ID" value="KAJ8944723.1"/>
    <property type="molecule type" value="Genomic_DNA"/>
</dbReference>
<dbReference type="AlphaFoldDB" id="A0AAV8Y007"/>